<dbReference type="OrthoDB" id="5422202at2"/>
<evidence type="ECO:0000313" key="3">
    <source>
        <dbReference type="Proteomes" id="UP000196778"/>
    </source>
</evidence>
<dbReference type="InterPro" id="IPR007139">
    <property type="entry name" value="DUF349"/>
</dbReference>
<protein>
    <submittedName>
        <fullName evidence="2">ATPase involved in DNA repair</fullName>
    </submittedName>
</protein>
<keyword evidence="3" id="KW-1185">Reference proteome</keyword>
<proteinExistence type="predicted"/>
<gene>
    <name evidence="2" type="ORF">FM119_05105</name>
</gene>
<name>A0A1R4J4F3_9MICO</name>
<dbReference type="Proteomes" id="UP000196778">
    <property type="component" value="Unassembled WGS sequence"/>
</dbReference>
<evidence type="ECO:0000256" key="1">
    <source>
        <dbReference type="SAM" id="Coils"/>
    </source>
</evidence>
<sequence>MFVRDGADWRAVGAYPDATAEEALAYFERKYQDLAGQVTLLEQRVKRAAPAADVAKTVAGLTETLREPAAVGDLQALRDRVAALGGTVESLTEKQNEQAKEQLAEAIAERTAIVTEIEALAAQDLAKIQWKQAGDQVTALFARWQEHQQSGPRLPKGEANELWKRFRTARSHLDSARRSFFAELDATHKDARNRKQALVERAEALIPRGADAIPEYRRLLDEWKQSGRAGRKQDDALWAKFKAAGDAIYQAKAEIDAQENEEYEANLVLKRALLDEAEPILAITDREQARQRLTAIQLRWDEIGRVPRESLRPVEDRLRAIEQHVKQLDDRFWANNNPEKKARSQGLAAQLEQSIAQRETELAEAKERGDAAAIAAAQEALDAQRTWLDALG</sequence>
<organism evidence="2 3">
    <name type="scientific">Mycetocola reblochoni REB411</name>
    <dbReference type="NCBI Taxonomy" id="1255698"/>
    <lineage>
        <taxon>Bacteria</taxon>
        <taxon>Bacillati</taxon>
        <taxon>Actinomycetota</taxon>
        <taxon>Actinomycetes</taxon>
        <taxon>Micrococcales</taxon>
        <taxon>Microbacteriaceae</taxon>
        <taxon>Mycetocola</taxon>
    </lineage>
</organism>
<dbReference type="AlphaFoldDB" id="A0A1R4J4F3"/>
<accession>A0A1R4J4F3</accession>
<evidence type="ECO:0000313" key="2">
    <source>
        <dbReference type="EMBL" id="SJN26583.1"/>
    </source>
</evidence>
<feature type="coiled-coil region" evidence="1">
    <location>
        <begin position="74"/>
        <end position="116"/>
    </location>
</feature>
<dbReference type="Pfam" id="PF03993">
    <property type="entry name" value="DUF349"/>
    <property type="match status" value="3"/>
</dbReference>
<keyword evidence="1" id="KW-0175">Coiled coil</keyword>
<dbReference type="EMBL" id="FUKR01000032">
    <property type="protein sequence ID" value="SJN26583.1"/>
    <property type="molecule type" value="Genomic_DNA"/>
</dbReference>
<reference evidence="3" key="1">
    <citation type="submission" date="2017-02" db="EMBL/GenBank/DDBJ databases">
        <authorList>
            <person name="Dridi B."/>
        </authorList>
    </citation>
    <scope>NUCLEOTIDE SEQUENCE [LARGE SCALE GENOMIC DNA]</scope>
    <source>
        <strain evidence="3">EB411</strain>
    </source>
</reference>